<dbReference type="AlphaFoldDB" id="A0A7D9ERB8"/>
<feature type="domain" description="Transferrin receptor-like dimerisation" evidence="17">
    <location>
        <begin position="421"/>
        <end position="535"/>
    </location>
</feature>
<sequence>MSGFTNCSGYVAIMRYGKIYRGNKINMAAECGAEGAILYNDPADSAPEGENQTYPKTWWLPPSGVQRGNLRTVKGDPLTPEVPAIDGILRSKVEDVFMPAIPATPLPYGQAKELLKLIKGTAAPESWKGGFSFPYNIGLDGTGPNVTIQVNAKLRNRNITNIVGTILGEEEPDKWVLLGAHRDGWAFGAVDSSSGTAVMMEIARGLKELVETGWRPRRTIKLCSWGAEEQGLIGSIEWVEQQSKIVRERAAAYINIDAIVRGNYSLSAKGSPLFKELVFDETQQVMDPRDESKKDELTLFQRWKKGEKYPKFGSLGSGSDFVPFYQFLGVPSVAYHYSFKDQNVTTYPVYHSIHDTFNWVEKFVDPSFLIHLSVCKLTARLLLRMSDSDIFPIDVTSYSDALLVSMEKLRKNVWSKLNVTVSIDHIDKAIQEFNKTTHEFESRKKSLKSTDFSKLRILNNQMMNLEKIFINPYGLPGRPFERNIVFAPSIANSYGSSSFPGISDSVSQTPVDWSEVKKQINILYKSIKEANEFLQPVWKE</sequence>
<keyword evidence="4" id="KW-0031">Aminopeptidase</keyword>
<dbReference type="GO" id="GO:0006508">
    <property type="term" value="P:proteolysis"/>
    <property type="evidence" value="ECO:0007669"/>
    <property type="project" value="UniProtKB-KW"/>
</dbReference>
<keyword evidence="8" id="KW-0862">Zinc</keyword>
<dbReference type="SUPFAM" id="SSF52025">
    <property type="entry name" value="PA domain"/>
    <property type="match status" value="1"/>
</dbReference>
<evidence type="ECO:0000256" key="5">
    <source>
        <dbReference type="ARBA" id="ARBA00022670"/>
    </source>
</evidence>
<gene>
    <name evidence="19" type="ORF">PACLA_8A063845</name>
</gene>
<evidence type="ECO:0000259" key="18">
    <source>
        <dbReference type="Pfam" id="PF04389"/>
    </source>
</evidence>
<dbReference type="FunFam" id="3.40.630.10:FF:000101">
    <property type="entry name" value="N-acetylated alpha-linked acidic dipeptidase like 1"/>
    <property type="match status" value="1"/>
</dbReference>
<dbReference type="Pfam" id="PF04389">
    <property type="entry name" value="Peptidase_M28"/>
    <property type="match status" value="1"/>
</dbReference>
<dbReference type="GO" id="GO:0004180">
    <property type="term" value="F:carboxypeptidase activity"/>
    <property type="evidence" value="ECO:0007669"/>
    <property type="project" value="TreeGrafter"/>
</dbReference>
<comment type="caution">
    <text evidence="19">The sequence shown here is derived from an EMBL/GenBank/DDBJ whole genome shotgun (WGS) entry which is preliminary data.</text>
</comment>
<keyword evidence="6" id="KW-0479">Metal-binding</keyword>
<dbReference type="GO" id="GO:0016324">
    <property type="term" value="C:apical plasma membrane"/>
    <property type="evidence" value="ECO:0007669"/>
    <property type="project" value="UniProtKB-SubCell"/>
</dbReference>
<evidence type="ECO:0000256" key="2">
    <source>
        <dbReference type="ARBA" id="ARBA00004221"/>
    </source>
</evidence>
<dbReference type="GO" id="GO:0046872">
    <property type="term" value="F:metal ion binding"/>
    <property type="evidence" value="ECO:0007669"/>
    <property type="project" value="UniProtKB-KW"/>
</dbReference>
<dbReference type="SUPFAM" id="SSF47672">
    <property type="entry name" value="Transferrin receptor-like dimerisation domain"/>
    <property type="match status" value="1"/>
</dbReference>
<dbReference type="InterPro" id="IPR036757">
    <property type="entry name" value="TFR-like_dimer_dom_sf"/>
</dbReference>
<comment type="cofactor">
    <cofactor evidence="1">
        <name>Zn(2+)</name>
        <dbReference type="ChEBI" id="CHEBI:29105"/>
    </cofactor>
</comment>
<dbReference type="PANTHER" id="PTHR10404">
    <property type="entry name" value="N-ACETYLATED-ALPHA-LINKED ACIDIC DIPEPTIDASE"/>
    <property type="match status" value="1"/>
</dbReference>
<evidence type="ECO:0000256" key="3">
    <source>
        <dbReference type="ARBA" id="ARBA00005634"/>
    </source>
</evidence>
<feature type="domain" description="Peptidase M28" evidence="18">
    <location>
        <begin position="161"/>
        <end position="358"/>
    </location>
</feature>
<dbReference type="InterPro" id="IPR046450">
    <property type="entry name" value="PA_dom_sf"/>
</dbReference>
<dbReference type="GO" id="GO:0008237">
    <property type="term" value="F:metallopeptidase activity"/>
    <property type="evidence" value="ECO:0007669"/>
    <property type="project" value="UniProtKB-KW"/>
</dbReference>
<comment type="similarity">
    <text evidence="3">Belongs to the peptidase M28 family. M28B subfamily.</text>
</comment>
<dbReference type="Gene3D" id="1.20.930.40">
    <property type="entry name" value="Transferrin receptor-like, dimerisation domain"/>
    <property type="match status" value="1"/>
</dbReference>
<evidence type="ECO:0000256" key="7">
    <source>
        <dbReference type="ARBA" id="ARBA00022801"/>
    </source>
</evidence>
<dbReference type="OrthoDB" id="5841748at2759"/>
<evidence type="ECO:0000256" key="9">
    <source>
        <dbReference type="ARBA" id="ARBA00022837"/>
    </source>
</evidence>
<comment type="subcellular location">
    <subcellularLocation>
        <location evidence="2">Apical cell membrane</location>
    </subcellularLocation>
</comment>
<dbReference type="GO" id="GO:0004177">
    <property type="term" value="F:aminopeptidase activity"/>
    <property type="evidence" value="ECO:0007669"/>
    <property type="project" value="UniProtKB-KW"/>
</dbReference>
<evidence type="ECO:0000256" key="6">
    <source>
        <dbReference type="ARBA" id="ARBA00022723"/>
    </source>
</evidence>
<feature type="domain" description="PA" evidence="16">
    <location>
        <begin position="6"/>
        <end position="69"/>
    </location>
</feature>
<keyword evidence="5" id="KW-0645">Protease</keyword>
<dbReference type="Pfam" id="PF04253">
    <property type="entry name" value="TFR_dimer"/>
    <property type="match status" value="1"/>
</dbReference>
<evidence type="ECO:0000259" key="16">
    <source>
        <dbReference type="Pfam" id="PF02225"/>
    </source>
</evidence>
<organism evidence="19 20">
    <name type="scientific">Paramuricea clavata</name>
    <name type="common">Red gorgonian</name>
    <name type="synonym">Violescent sea-whip</name>
    <dbReference type="NCBI Taxonomy" id="317549"/>
    <lineage>
        <taxon>Eukaryota</taxon>
        <taxon>Metazoa</taxon>
        <taxon>Cnidaria</taxon>
        <taxon>Anthozoa</taxon>
        <taxon>Octocorallia</taxon>
        <taxon>Malacalcyonacea</taxon>
        <taxon>Plexauridae</taxon>
        <taxon>Paramuricea</taxon>
    </lineage>
</organism>
<evidence type="ECO:0000256" key="8">
    <source>
        <dbReference type="ARBA" id="ARBA00022833"/>
    </source>
</evidence>
<proteinExistence type="inferred from homology"/>
<keyword evidence="9" id="KW-0106">Calcium</keyword>
<dbReference type="InterPro" id="IPR007484">
    <property type="entry name" value="Peptidase_M28"/>
</dbReference>
<evidence type="ECO:0000256" key="1">
    <source>
        <dbReference type="ARBA" id="ARBA00001947"/>
    </source>
</evidence>
<keyword evidence="20" id="KW-1185">Reference proteome</keyword>
<keyword evidence="10" id="KW-0482">Metalloprotease</keyword>
<dbReference type="CDD" id="cd08022">
    <property type="entry name" value="M28_PSMA_like"/>
    <property type="match status" value="1"/>
</dbReference>
<dbReference type="InterPro" id="IPR039373">
    <property type="entry name" value="Peptidase_M28B"/>
</dbReference>
<dbReference type="Gene3D" id="3.50.30.30">
    <property type="match status" value="1"/>
</dbReference>
<reference evidence="19" key="1">
    <citation type="submission" date="2020-04" db="EMBL/GenBank/DDBJ databases">
        <authorList>
            <person name="Alioto T."/>
            <person name="Alioto T."/>
            <person name="Gomez Garrido J."/>
        </authorList>
    </citation>
    <scope>NUCLEOTIDE SEQUENCE</scope>
    <source>
        <strain evidence="19">A484AB</strain>
    </source>
</reference>
<keyword evidence="11" id="KW-1015">Disulfide bond</keyword>
<evidence type="ECO:0000256" key="13">
    <source>
        <dbReference type="ARBA" id="ARBA00059290"/>
    </source>
</evidence>
<dbReference type="Proteomes" id="UP001152795">
    <property type="component" value="Unassembled WGS sequence"/>
</dbReference>
<evidence type="ECO:0000313" key="20">
    <source>
        <dbReference type="Proteomes" id="UP001152795"/>
    </source>
</evidence>
<dbReference type="InterPro" id="IPR007365">
    <property type="entry name" value="TFR-like_dimer_dom"/>
</dbReference>
<accession>A0A7D9ERB8</accession>
<evidence type="ECO:0000256" key="10">
    <source>
        <dbReference type="ARBA" id="ARBA00023049"/>
    </source>
</evidence>
<keyword evidence="7" id="KW-0378">Hydrolase</keyword>
<evidence type="ECO:0000259" key="17">
    <source>
        <dbReference type="Pfam" id="PF04253"/>
    </source>
</evidence>
<dbReference type="PANTHER" id="PTHR10404:SF78">
    <property type="entry name" value="N-ACETYLATED ALPHA-LINKED ACIDIC DIPEPTIDASE 2"/>
    <property type="match status" value="1"/>
</dbReference>
<evidence type="ECO:0000256" key="12">
    <source>
        <dbReference type="ARBA" id="ARBA00023180"/>
    </source>
</evidence>
<evidence type="ECO:0000256" key="4">
    <source>
        <dbReference type="ARBA" id="ARBA00022438"/>
    </source>
</evidence>
<dbReference type="Pfam" id="PF02225">
    <property type="entry name" value="PA"/>
    <property type="match status" value="1"/>
</dbReference>
<comment type="function">
    <text evidence="13">Aminopeptidase with broad substrate specificity. Has lower activity with substrates that have Asp or Glu in the P2' position, or Pro in the P3' position. Lacks activity with substrates that have both Pro in the P3' position and Asp or Glu in the P2' position. Lacks carboxypeptidase activity. Lacks dipeptidyl-peptidase IV type activity.</text>
</comment>
<keyword evidence="12" id="KW-0325">Glycoprotein</keyword>
<evidence type="ECO:0000313" key="19">
    <source>
        <dbReference type="EMBL" id="CAB4016550.1"/>
    </source>
</evidence>
<dbReference type="Gene3D" id="3.40.630.10">
    <property type="entry name" value="Zn peptidases"/>
    <property type="match status" value="1"/>
</dbReference>
<dbReference type="InterPro" id="IPR003137">
    <property type="entry name" value="PA_domain"/>
</dbReference>
<dbReference type="FunFam" id="1.20.930.40:FF:000001">
    <property type="entry name" value="N-acetylated-alpha-linked acidic dipeptidase 2"/>
    <property type="match status" value="1"/>
</dbReference>
<evidence type="ECO:0000256" key="11">
    <source>
        <dbReference type="ARBA" id="ARBA00023157"/>
    </source>
</evidence>
<dbReference type="SUPFAM" id="SSF53187">
    <property type="entry name" value="Zn-dependent exopeptidases"/>
    <property type="match status" value="1"/>
</dbReference>
<dbReference type="EMBL" id="CACRXK020009164">
    <property type="protein sequence ID" value="CAB4016550.1"/>
    <property type="molecule type" value="Genomic_DNA"/>
</dbReference>
<name>A0A7D9ERB8_PARCT</name>
<evidence type="ECO:0000256" key="15">
    <source>
        <dbReference type="ARBA" id="ARBA00081462"/>
    </source>
</evidence>
<evidence type="ECO:0000256" key="14">
    <source>
        <dbReference type="ARBA" id="ARBA00068168"/>
    </source>
</evidence>
<protein>
    <recommendedName>
        <fullName evidence="14">Aminopeptidase NAALADL1</fullName>
    </recommendedName>
    <alternativeName>
        <fullName evidence="15">N-acetylated-alpha-linked acidic dipeptidase-like protein</fullName>
    </alternativeName>
</protein>